<dbReference type="KEGG" id="cyt:cce_1229"/>
<evidence type="ECO:0000313" key="2">
    <source>
        <dbReference type="Proteomes" id="UP000001203"/>
    </source>
</evidence>
<dbReference type="AlphaFoldDB" id="B1WUX8"/>
<evidence type="ECO:0008006" key="3">
    <source>
        <dbReference type="Google" id="ProtNLM"/>
    </source>
</evidence>
<dbReference type="InterPro" id="IPR019292">
    <property type="entry name" value="McrC"/>
</dbReference>
<dbReference type="REBASE" id="17682">
    <property type="entry name" value="Csp68KMcrBCP"/>
</dbReference>
<dbReference type="Proteomes" id="UP000001203">
    <property type="component" value="Chromosome circular"/>
</dbReference>
<proteinExistence type="predicted"/>
<dbReference type="PANTHER" id="PTHR38733">
    <property type="entry name" value="PROTEIN MCRC"/>
    <property type="match status" value="1"/>
</dbReference>
<reference evidence="1 2" key="1">
    <citation type="journal article" date="2008" name="Proc. Natl. Acad. Sci. U.S.A.">
        <title>The genome of Cyanothece 51142, a unicellular diazotrophic cyanobacterium important in the marine nitrogen cycle.</title>
        <authorList>
            <person name="Welsh E.A."/>
            <person name="Liberton M."/>
            <person name="Stoeckel J."/>
            <person name="Loh T."/>
            <person name="Elvitigala T."/>
            <person name="Wang C."/>
            <person name="Wollam A."/>
            <person name="Fulton R.S."/>
            <person name="Clifton S.W."/>
            <person name="Jacobs J.M."/>
            <person name="Aurora R."/>
            <person name="Ghosh B.K."/>
            <person name="Sherman L.A."/>
            <person name="Smith R.D."/>
            <person name="Wilson R.K."/>
            <person name="Pakrasi H.B."/>
        </authorList>
    </citation>
    <scope>NUCLEOTIDE SEQUENCE [LARGE SCALE GENOMIC DNA]</scope>
    <source>
        <strain evidence="2">ATCC 51142 / BH68</strain>
    </source>
</reference>
<name>B1WUX8_CROS5</name>
<dbReference type="InterPro" id="IPR011604">
    <property type="entry name" value="PDDEXK-like_dom_sf"/>
</dbReference>
<dbReference type="EMBL" id="CP000806">
    <property type="protein sequence ID" value="ACB50579.1"/>
    <property type="molecule type" value="Genomic_DNA"/>
</dbReference>
<gene>
    <name evidence="1" type="ordered locus">cce_1229</name>
</gene>
<dbReference type="STRING" id="43989.cce_1229"/>
<dbReference type="Gene3D" id="3.90.320.10">
    <property type="match status" value="1"/>
</dbReference>
<evidence type="ECO:0000313" key="1">
    <source>
        <dbReference type="EMBL" id="ACB50579.1"/>
    </source>
</evidence>
<accession>B1WUX8</accession>
<protein>
    <recommendedName>
        <fullName evidence="3">Restriction endonuclease</fullName>
    </recommendedName>
</protein>
<dbReference type="Pfam" id="PF10117">
    <property type="entry name" value="McrBC"/>
    <property type="match status" value="1"/>
</dbReference>
<dbReference type="HOGENOM" id="CLU_690232_0_0_3"/>
<sequence>MLMLENGKMCKMNTIELIEYKPCNIPRDRIPQEIIDQLKDNYKNKFKINLKYTTKGDEWQIISQGWVGYIPINNDWNFHIKPKVPITNIFKMLDYAYNLKSFQFLDGLMKCESLPDFYNRLATIFAHRILNRIQKGLYATYIKQSQELSYVRGKIDIKTMIKYPWKPKLTCNYDNFTQDIEDNQILLWTIYIISRQEICQEKTRILIRKVYHALQGYLTLSPFTANDCINRKYNRLNQDYHCLHSLCRFFLENTTPSDEKGNYNSLPFLVNMNQLYEKFVAAWLKQHLPPPLGIKTQHRVEYDSFSFKIDLIIYNKKTQENLYVLDTKYKTEIKDSDRTQIIAYATANKCKIGIIITPYSNNILNDKITENLSIHSLNFSLEQDIEEAGNNFLQQLMSQNYM</sequence>
<dbReference type="eggNOG" id="COG4268">
    <property type="taxonomic scope" value="Bacteria"/>
</dbReference>
<organism evidence="1 2">
    <name type="scientific">Crocosphaera subtropica (strain ATCC 51142 / BH68)</name>
    <name type="common">Cyanothece sp. (strain ATCC 51142)</name>
    <dbReference type="NCBI Taxonomy" id="43989"/>
    <lineage>
        <taxon>Bacteria</taxon>
        <taxon>Bacillati</taxon>
        <taxon>Cyanobacteriota</taxon>
        <taxon>Cyanophyceae</taxon>
        <taxon>Oscillatoriophycideae</taxon>
        <taxon>Chroococcales</taxon>
        <taxon>Aphanothecaceae</taxon>
        <taxon>Crocosphaera</taxon>
        <taxon>Crocosphaera subtropica</taxon>
    </lineage>
</organism>
<keyword evidence="2" id="KW-1185">Reference proteome</keyword>
<dbReference type="PANTHER" id="PTHR38733:SF1">
    <property type="entry name" value="TYPE IV METHYL-DIRECTED RESTRICTION ENZYME ECOKMCRBC"/>
    <property type="match status" value="1"/>
</dbReference>